<dbReference type="OMA" id="LVRHWQK"/>
<dbReference type="InterPro" id="IPR008511">
    <property type="entry name" value="ROH1-like"/>
</dbReference>
<keyword evidence="4" id="KW-0472">Membrane</keyword>
<evidence type="ECO:0000256" key="5">
    <source>
        <dbReference type="ARBA" id="ARBA00035114"/>
    </source>
</evidence>
<organism evidence="6">
    <name type="scientific">Daucus carota subsp. sativus</name>
    <name type="common">Carrot</name>
    <dbReference type="NCBI Taxonomy" id="79200"/>
    <lineage>
        <taxon>Eukaryota</taxon>
        <taxon>Viridiplantae</taxon>
        <taxon>Streptophyta</taxon>
        <taxon>Embryophyta</taxon>
        <taxon>Tracheophyta</taxon>
        <taxon>Spermatophyta</taxon>
        <taxon>Magnoliopsida</taxon>
        <taxon>eudicotyledons</taxon>
        <taxon>Gunneridae</taxon>
        <taxon>Pentapetalae</taxon>
        <taxon>asterids</taxon>
        <taxon>campanulids</taxon>
        <taxon>Apiales</taxon>
        <taxon>Apiaceae</taxon>
        <taxon>Apioideae</taxon>
        <taxon>Scandiceae</taxon>
        <taxon>Daucinae</taxon>
        <taxon>Daucus</taxon>
        <taxon>Daucus sect. Daucus</taxon>
    </lineage>
</organism>
<keyword evidence="3" id="KW-1133">Transmembrane helix</keyword>
<protein>
    <recommendedName>
        <fullName evidence="7">R3H domain-containing protein</fullName>
    </recommendedName>
</protein>
<dbReference type="PANTHER" id="PTHR31509">
    <property type="entry name" value="BPS1-LIKE PROTEIN"/>
    <property type="match status" value="1"/>
</dbReference>
<dbReference type="GO" id="GO:0016020">
    <property type="term" value="C:membrane"/>
    <property type="evidence" value="ECO:0007669"/>
    <property type="project" value="UniProtKB-SubCell"/>
</dbReference>
<evidence type="ECO:0000313" key="6">
    <source>
        <dbReference type="EMBL" id="KZN11957.1"/>
    </source>
</evidence>
<proteinExistence type="inferred from homology"/>
<dbReference type="EMBL" id="LNRQ01000001">
    <property type="protein sequence ID" value="KZN11957.1"/>
    <property type="molecule type" value="Genomic_DNA"/>
</dbReference>
<keyword evidence="2" id="KW-0812">Transmembrane</keyword>
<name>A0A166JA91_DAUCS</name>
<gene>
    <name evidence="6" type="ORF">DCAR_004613</name>
</gene>
<accession>A0A166JA91</accession>
<evidence type="ECO:0000256" key="1">
    <source>
        <dbReference type="ARBA" id="ARBA00004167"/>
    </source>
</evidence>
<dbReference type="AlphaFoldDB" id="A0A166JA91"/>
<sequence>MPPTDHQSSFLNRISIRRNQVSTMENNHDQELEDIELFQKHVADRLAELASSGDESNVFLSIAWFRSLLDAFLCCEAEFKAVLIIDRDPTQFIKPPLDRVSAELQDRCVKALDICNAITYAIDMVHYWQKLAEIVVTSLEERPIGDGQVARAKKVLNALLVLITEDYKEQKTTERSWSFGRRGSGASVSKDQSSKNFRYLNMCFAKSWSSAKEIQAMASNLVEPRGKEANGLAMPVYVMSSVMVFSMWALVAAFPCQERNGLPTHFPVAKNLNWTQSLISLQASIEKIGEEWKKKEKKGKGGLLDELQKMEKVVTSLIEFTEAFKFPAEEEKVKEVEAQVAELSDICKRMGESLGPLQQQVREIFHRLVRSRGELMDLVEQAGFITAASN</sequence>
<dbReference type="Pfam" id="PF05633">
    <property type="entry name" value="ROH1-like"/>
    <property type="match status" value="1"/>
</dbReference>
<evidence type="ECO:0000256" key="3">
    <source>
        <dbReference type="ARBA" id="ARBA00022989"/>
    </source>
</evidence>
<reference evidence="6" key="1">
    <citation type="journal article" date="2016" name="Nat. Genet.">
        <title>A high-quality carrot genome assembly provides new insights into carotenoid accumulation and asterid genome evolution.</title>
        <authorList>
            <person name="Iorizzo M."/>
            <person name="Ellison S."/>
            <person name="Senalik D."/>
            <person name="Zeng P."/>
            <person name="Satapoomin P."/>
            <person name="Huang J."/>
            <person name="Bowman M."/>
            <person name="Iovene M."/>
            <person name="Sanseverino W."/>
            <person name="Cavagnaro P."/>
            <person name="Yildiz M."/>
            <person name="Macko-Podgorni A."/>
            <person name="Moranska E."/>
            <person name="Grzebelus E."/>
            <person name="Grzebelus D."/>
            <person name="Ashrafi H."/>
            <person name="Zheng Z."/>
            <person name="Cheng S."/>
            <person name="Spooner D."/>
            <person name="Van Deynze A."/>
            <person name="Simon P."/>
        </authorList>
    </citation>
    <scope>NUCLEOTIDE SEQUENCE [LARGE SCALE GENOMIC DNA]</scope>
    <source>
        <tissue evidence="6">Leaf</tissue>
    </source>
</reference>
<evidence type="ECO:0008006" key="7">
    <source>
        <dbReference type="Google" id="ProtNLM"/>
    </source>
</evidence>
<dbReference type="Gramene" id="KZN11957">
    <property type="protein sequence ID" value="KZN11957"/>
    <property type="gene ID" value="DCAR_004613"/>
</dbReference>
<evidence type="ECO:0000256" key="4">
    <source>
        <dbReference type="ARBA" id="ARBA00023136"/>
    </source>
</evidence>
<comment type="caution">
    <text evidence="6">The sequence shown here is derived from an EMBL/GenBank/DDBJ whole genome shotgun (WGS) entry which is preliminary data.</text>
</comment>
<evidence type="ECO:0000256" key="2">
    <source>
        <dbReference type="ARBA" id="ARBA00022692"/>
    </source>
</evidence>
<comment type="similarity">
    <text evidence="5">Belongs to the ROH1 family.</text>
</comment>
<comment type="subcellular location">
    <subcellularLocation>
        <location evidence="1">Membrane</location>
        <topology evidence="1">Single-pass membrane protein</topology>
    </subcellularLocation>
</comment>
<dbReference type="STRING" id="79200.A0A166JA91"/>